<dbReference type="NCBIfam" id="TIGR01730">
    <property type="entry name" value="RND_mfp"/>
    <property type="match status" value="1"/>
</dbReference>
<reference evidence="8 9" key="1">
    <citation type="submission" date="2021-10" db="EMBL/GenBank/DDBJ databases">
        <title>Draft genome of Aestuariibacter halophilus JC2043.</title>
        <authorList>
            <person name="Emsley S.A."/>
            <person name="Pfannmuller K.M."/>
            <person name="Ushijima B."/>
            <person name="Saw J.H."/>
            <person name="Videau P."/>
        </authorList>
    </citation>
    <scope>NUCLEOTIDE SEQUENCE [LARGE SCALE GENOMIC DNA]</scope>
    <source>
        <strain evidence="8 9">JC2043</strain>
    </source>
</reference>
<dbReference type="Gene3D" id="2.40.50.100">
    <property type="match status" value="1"/>
</dbReference>
<dbReference type="Pfam" id="PF25876">
    <property type="entry name" value="HH_MFP_RND"/>
    <property type="match status" value="1"/>
</dbReference>
<dbReference type="PANTHER" id="PTHR30158:SF26">
    <property type="entry name" value="RESISTANCE-NODULATION-CELL DIVISION (RND) MULTIDRUG EFFLUX MEMBRANE FUSION PROTEIN MEXE"/>
    <property type="match status" value="1"/>
</dbReference>
<evidence type="ECO:0000256" key="2">
    <source>
        <dbReference type="ARBA" id="ARBA00009477"/>
    </source>
</evidence>
<evidence type="ECO:0000256" key="3">
    <source>
        <dbReference type="SAM" id="Coils"/>
    </source>
</evidence>
<keyword evidence="3" id="KW-0175">Coiled coil</keyword>
<dbReference type="Gene3D" id="2.40.420.20">
    <property type="match status" value="1"/>
</dbReference>
<feature type="domain" description="Multidrug resistance protein MdtA-like C-terminal permuted SH3" evidence="7">
    <location>
        <begin position="304"/>
        <end position="363"/>
    </location>
</feature>
<dbReference type="RefSeq" id="WP_229159591.1">
    <property type="nucleotide sequence ID" value="NZ_JAJEWP010000002.1"/>
</dbReference>
<comment type="similarity">
    <text evidence="2">Belongs to the membrane fusion protein (MFP) (TC 8.A.1) family.</text>
</comment>
<dbReference type="Gene3D" id="2.40.30.170">
    <property type="match status" value="1"/>
</dbReference>
<evidence type="ECO:0000259" key="6">
    <source>
        <dbReference type="Pfam" id="PF25944"/>
    </source>
</evidence>
<sequence>MKSRHLFSVFIISVGLLTLSACESESQVQQAPQSAPTVDVATVIEERLTEWDSYTGRLQAPQTVELRPRVSGYIDFTNFEEGALVKQGEPLFFIDNRPFKAQVKRLEADLARAESELALAKRDHERAVTLAKTNAIATETLDARASRREQAKASVSALQAQLDIAKLNLSYTHVKAPISGRVSRAIVTQGNYVTAGDTVLTTIVSTDEVYAYFDADEASYLKYAELAKAAQHDDLRDGASTVFMGLVNNQDYPYQGNIDFIDNRVNPQTGTIRVRAVFNNQDGQLLPGLFARLRVTGSASYTGILINERAIGTDLNNKFVLVVDDSNTVQYRAVTLGEKVHGLRIIESGLNAGDTIVVNGLQRVRPGTPITANPVDMTSEQTLAALHAEQAILDAQRTDVSTTAQAQSQQPGTGG</sequence>
<dbReference type="EMBL" id="JAJEWP010000002">
    <property type="protein sequence ID" value="MCC2616383.1"/>
    <property type="molecule type" value="Genomic_DNA"/>
</dbReference>
<gene>
    <name evidence="8" type="ORF">LJ739_09040</name>
</gene>
<proteinExistence type="inferred from homology"/>
<dbReference type="InterPro" id="IPR006143">
    <property type="entry name" value="RND_pump_MFP"/>
</dbReference>
<evidence type="ECO:0000313" key="9">
    <source>
        <dbReference type="Proteomes" id="UP001520878"/>
    </source>
</evidence>
<keyword evidence="9" id="KW-1185">Reference proteome</keyword>
<dbReference type="Pfam" id="PF25944">
    <property type="entry name" value="Beta-barrel_RND"/>
    <property type="match status" value="1"/>
</dbReference>
<dbReference type="Proteomes" id="UP001520878">
    <property type="component" value="Unassembled WGS sequence"/>
</dbReference>
<dbReference type="Gene3D" id="1.10.287.470">
    <property type="entry name" value="Helix hairpin bin"/>
    <property type="match status" value="1"/>
</dbReference>
<evidence type="ECO:0000256" key="1">
    <source>
        <dbReference type="ARBA" id="ARBA00004519"/>
    </source>
</evidence>
<dbReference type="PANTHER" id="PTHR30158">
    <property type="entry name" value="ACRA/E-RELATED COMPONENT OF DRUG EFFLUX TRANSPORTER"/>
    <property type="match status" value="1"/>
</dbReference>
<protein>
    <submittedName>
        <fullName evidence="8">Efflux RND transporter periplasmic adaptor subunit</fullName>
    </submittedName>
</protein>
<comment type="subcellular location">
    <subcellularLocation>
        <location evidence="1">Cell inner membrane</location>
        <topology evidence="1">Lipid-anchor</topology>
    </subcellularLocation>
</comment>
<evidence type="ECO:0000313" key="8">
    <source>
        <dbReference type="EMBL" id="MCC2616383.1"/>
    </source>
</evidence>
<evidence type="ECO:0000259" key="4">
    <source>
        <dbReference type="Pfam" id="PF25876"/>
    </source>
</evidence>
<dbReference type="InterPro" id="IPR058625">
    <property type="entry name" value="MdtA-like_BSH"/>
</dbReference>
<feature type="domain" description="Multidrug resistance protein MdtA-like alpha-helical hairpin" evidence="4">
    <location>
        <begin position="104"/>
        <end position="172"/>
    </location>
</feature>
<evidence type="ECO:0000259" key="7">
    <source>
        <dbReference type="Pfam" id="PF25967"/>
    </source>
</evidence>
<dbReference type="Pfam" id="PF25967">
    <property type="entry name" value="RND-MFP_C"/>
    <property type="match status" value="1"/>
</dbReference>
<evidence type="ECO:0000259" key="5">
    <source>
        <dbReference type="Pfam" id="PF25917"/>
    </source>
</evidence>
<accession>A0ABS8G7H9</accession>
<dbReference type="SUPFAM" id="SSF111369">
    <property type="entry name" value="HlyD-like secretion proteins"/>
    <property type="match status" value="1"/>
</dbReference>
<comment type="caution">
    <text evidence="8">The sequence shown here is derived from an EMBL/GenBank/DDBJ whole genome shotgun (WGS) entry which is preliminary data.</text>
</comment>
<dbReference type="Pfam" id="PF25917">
    <property type="entry name" value="BSH_RND"/>
    <property type="match status" value="1"/>
</dbReference>
<dbReference type="InterPro" id="IPR058624">
    <property type="entry name" value="MdtA-like_HH"/>
</dbReference>
<dbReference type="InterPro" id="IPR058627">
    <property type="entry name" value="MdtA-like_C"/>
</dbReference>
<organism evidence="8 9">
    <name type="scientific">Fluctibacter halophilus</name>
    <dbReference type="NCBI Taxonomy" id="226011"/>
    <lineage>
        <taxon>Bacteria</taxon>
        <taxon>Pseudomonadati</taxon>
        <taxon>Pseudomonadota</taxon>
        <taxon>Gammaproteobacteria</taxon>
        <taxon>Alteromonadales</taxon>
        <taxon>Alteromonadaceae</taxon>
        <taxon>Fluctibacter</taxon>
    </lineage>
</organism>
<feature type="domain" description="Multidrug resistance protein MdtA-like barrel-sandwich hybrid" evidence="5">
    <location>
        <begin position="63"/>
        <end position="200"/>
    </location>
</feature>
<name>A0ABS8G7H9_9ALTE</name>
<feature type="domain" description="Multidrug resistance protein MdtA-like beta-barrel" evidence="6">
    <location>
        <begin position="239"/>
        <end position="295"/>
    </location>
</feature>
<feature type="coiled-coil region" evidence="3">
    <location>
        <begin position="96"/>
        <end position="168"/>
    </location>
</feature>
<dbReference type="PROSITE" id="PS51257">
    <property type="entry name" value="PROKAR_LIPOPROTEIN"/>
    <property type="match status" value="1"/>
</dbReference>
<dbReference type="InterPro" id="IPR058626">
    <property type="entry name" value="MdtA-like_b-barrel"/>
</dbReference>